<dbReference type="AlphaFoldDB" id="A0A2S8ACJ7"/>
<accession>A0A2S8ACJ7</accession>
<sequence length="82" mass="10027">MFFFRNIFLLYTLLFLVISCHSSKEKNTLYLENNLNIQSSFLYKPQKIKIDYHKDTNFIYKIFNSQQITKYTLFKKPINIIF</sequence>
<reference evidence="1 2" key="1">
    <citation type="submission" date="2018-02" db="EMBL/GenBank/DDBJ databases">
        <title>Genome sequences of Apibacter spp., gut symbionts of Asian honey bees.</title>
        <authorList>
            <person name="Kwong W.K."/>
            <person name="Steele M.I."/>
            <person name="Moran N.A."/>
        </authorList>
    </citation>
    <scope>NUCLEOTIDE SEQUENCE [LARGE SCALE GENOMIC DNA]</scope>
    <source>
        <strain evidence="2">wkB301</strain>
    </source>
</reference>
<evidence type="ECO:0000313" key="2">
    <source>
        <dbReference type="Proteomes" id="UP000238042"/>
    </source>
</evidence>
<organism evidence="1 2">
    <name type="scientific">Apibacter adventoris</name>
    <dbReference type="NCBI Taxonomy" id="1679466"/>
    <lineage>
        <taxon>Bacteria</taxon>
        <taxon>Pseudomonadati</taxon>
        <taxon>Bacteroidota</taxon>
        <taxon>Flavobacteriia</taxon>
        <taxon>Flavobacteriales</taxon>
        <taxon>Weeksellaceae</taxon>
        <taxon>Apibacter</taxon>
    </lineage>
</organism>
<proteinExistence type="predicted"/>
<keyword evidence="2" id="KW-1185">Reference proteome</keyword>
<protein>
    <recommendedName>
        <fullName evidence="3">Lipoprotein</fullName>
    </recommendedName>
</protein>
<dbReference type="Proteomes" id="UP000238042">
    <property type="component" value="Unassembled WGS sequence"/>
</dbReference>
<evidence type="ECO:0008006" key="3">
    <source>
        <dbReference type="Google" id="ProtNLM"/>
    </source>
</evidence>
<evidence type="ECO:0000313" key="1">
    <source>
        <dbReference type="EMBL" id="PQL92682.1"/>
    </source>
</evidence>
<comment type="caution">
    <text evidence="1">The sequence shown here is derived from an EMBL/GenBank/DDBJ whole genome shotgun (WGS) entry which is preliminary data.</text>
</comment>
<dbReference type="PROSITE" id="PS51257">
    <property type="entry name" value="PROKAR_LIPOPROTEIN"/>
    <property type="match status" value="1"/>
</dbReference>
<gene>
    <name evidence="1" type="ORF">C4S77_06580</name>
</gene>
<name>A0A2S8ACJ7_9FLAO</name>
<dbReference type="EMBL" id="PSZM01000037">
    <property type="protein sequence ID" value="PQL92682.1"/>
    <property type="molecule type" value="Genomic_DNA"/>
</dbReference>